<accession>A0A8B8AIN5</accession>
<dbReference type="KEGG" id="cvn:111101616"/>
<reference evidence="2" key="1">
    <citation type="submission" date="2025-08" db="UniProtKB">
        <authorList>
            <consortium name="RefSeq"/>
        </authorList>
    </citation>
    <scope>IDENTIFICATION</scope>
    <source>
        <tissue evidence="2">Whole sample</tissue>
    </source>
</reference>
<dbReference type="AlphaFoldDB" id="A0A8B8AIN5"/>
<name>A0A8B8AIN5_CRAVI</name>
<organism evidence="1 2">
    <name type="scientific">Crassostrea virginica</name>
    <name type="common">Eastern oyster</name>
    <dbReference type="NCBI Taxonomy" id="6565"/>
    <lineage>
        <taxon>Eukaryota</taxon>
        <taxon>Metazoa</taxon>
        <taxon>Spiralia</taxon>
        <taxon>Lophotrochozoa</taxon>
        <taxon>Mollusca</taxon>
        <taxon>Bivalvia</taxon>
        <taxon>Autobranchia</taxon>
        <taxon>Pteriomorphia</taxon>
        <taxon>Ostreida</taxon>
        <taxon>Ostreoidea</taxon>
        <taxon>Ostreidae</taxon>
        <taxon>Crassostrea</taxon>
    </lineage>
</organism>
<keyword evidence="1" id="KW-1185">Reference proteome</keyword>
<evidence type="ECO:0000313" key="1">
    <source>
        <dbReference type="Proteomes" id="UP000694844"/>
    </source>
</evidence>
<evidence type="ECO:0000313" key="2">
    <source>
        <dbReference type="RefSeq" id="XP_022289879.1"/>
    </source>
</evidence>
<dbReference type="RefSeq" id="XP_022289879.1">
    <property type="nucleotide sequence ID" value="XM_022434171.1"/>
</dbReference>
<sequence>MDAHEKAPKYDLVHVTMQAHRRRAASEYLRHRSFNDDDDDEEEKLKIFAIKTLLKTGCRETLGMIKEITELHTDIEQGRLSKKQFKRSVATSVSGAIGATVGGVLGEIVGEVVNPGERHRKGATLGGLIGRKIATAICDEIFNET</sequence>
<proteinExistence type="predicted"/>
<gene>
    <name evidence="2" type="primary">LOC111101616</name>
</gene>
<dbReference type="Proteomes" id="UP000694844">
    <property type="component" value="Chromosome 6"/>
</dbReference>
<protein>
    <submittedName>
        <fullName evidence="2">Uncharacterized protein LOC111101616</fullName>
    </submittedName>
</protein>
<dbReference type="GeneID" id="111101616"/>